<dbReference type="RefSeq" id="WP_104520369.1">
    <property type="nucleotide sequence ID" value="NZ_NHRY01000208.1"/>
</dbReference>
<dbReference type="InterPro" id="IPR036390">
    <property type="entry name" value="WH_DNA-bd_sf"/>
</dbReference>
<feature type="compositionally biased region" description="Polar residues" evidence="1">
    <location>
        <begin position="170"/>
        <end position="189"/>
    </location>
</feature>
<feature type="compositionally biased region" description="Basic and acidic residues" evidence="1">
    <location>
        <begin position="213"/>
        <end position="222"/>
    </location>
</feature>
<evidence type="ECO:0000256" key="1">
    <source>
        <dbReference type="SAM" id="MobiDB-lite"/>
    </source>
</evidence>
<evidence type="ECO:0008006" key="4">
    <source>
        <dbReference type="Google" id="ProtNLM"/>
    </source>
</evidence>
<dbReference type="GO" id="GO:0006355">
    <property type="term" value="P:regulation of DNA-templated transcription"/>
    <property type="evidence" value="ECO:0007669"/>
    <property type="project" value="UniProtKB-ARBA"/>
</dbReference>
<dbReference type="CDD" id="cd00090">
    <property type="entry name" value="HTH_ARSR"/>
    <property type="match status" value="1"/>
</dbReference>
<dbReference type="InterPro" id="IPR036388">
    <property type="entry name" value="WH-like_DNA-bd_sf"/>
</dbReference>
<dbReference type="SUPFAM" id="SSF46785">
    <property type="entry name" value="Winged helix' DNA-binding domain"/>
    <property type="match status" value="1"/>
</dbReference>
<dbReference type="OrthoDB" id="7211084at2"/>
<name>A0A2S6N7J2_RHOGL</name>
<feature type="compositionally biased region" description="Basic and acidic residues" evidence="1">
    <location>
        <begin position="160"/>
        <end position="169"/>
    </location>
</feature>
<feature type="region of interest" description="Disordered" evidence="1">
    <location>
        <begin position="329"/>
        <end position="354"/>
    </location>
</feature>
<dbReference type="InterPro" id="IPR011991">
    <property type="entry name" value="ArsR-like_HTH"/>
</dbReference>
<protein>
    <recommendedName>
        <fullName evidence="4">Helix-turn-helix domain-containing protein</fullName>
    </recommendedName>
</protein>
<organism evidence="2 3">
    <name type="scientific">Rhodopila globiformis</name>
    <name type="common">Rhodopseudomonas globiformis</name>
    <dbReference type="NCBI Taxonomy" id="1071"/>
    <lineage>
        <taxon>Bacteria</taxon>
        <taxon>Pseudomonadati</taxon>
        <taxon>Pseudomonadota</taxon>
        <taxon>Alphaproteobacteria</taxon>
        <taxon>Acetobacterales</taxon>
        <taxon>Acetobacteraceae</taxon>
        <taxon>Rhodopila</taxon>
    </lineage>
</organism>
<proteinExistence type="predicted"/>
<accession>A0A2S6N7J2</accession>
<reference evidence="2 3" key="1">
    <citation type="journal article" date="2018" name="Arch. Microbiol.">
        <title>New insights into the metabolic potential of the phototrophic purple bacterium Rhodopila globiformis DSM 161(T) from its draft genome sequence and evidence for a vanadium-dependent nitrogenase.</title>
        <authorList>
            <person name="Imhoff J.F."/>
            <person name="Rahn T."/>
            <person name="Kunzel S."/>
            <person name="Neulinger S.C."/>
        </authorList>
    </citation>
    <scope>NUCLEOTIDE SEQUENCE [LARGE SCALE GENOMIC DNA]</scope>
    <source>
        <strain evidence="2 3">DSM 161</strain>
    </source>
</reference>
<dbReference type="Gene3D" id="1.10.10.10">
    <property type="entry name" value="Winged helix-like DNA-binding domain superfamily/Winged helix DNA-binding domain"/>
    <property type="match status" value="1"/>
</dbReference>
<sequence length="354" mass="39258">MSLRNLLWAIEQRHLSPTRKVVLLDLAERCGESRHCWPYVEEIAARCNITGRTVQTTIAELEAAGLIAVERRPRQTTVYYLEIPEEFAPLKGQSQSRKNLHQKTATCSPENDDTLSGNPRQVLRKSTTVSPEIHDIPYIVNHQYPSKEPPRNHQVPPNGRARDAEHDNSQDLNFSTGDKQPHLGSQGTQHRLPGIETRQPPSVPAAAAPPSAPRERRTAARGGDDAAFAAFWSLYPRKEAKGRALTAWGTAMRKVGADQIMAALAAYRFSDEPRFIPHPATWLNDEHWHDQPTTAARQRRPSAPTTASERRDANALGCLALLHNGIAPTPPEANPYQPDESFAGTTLEGTCDHV</sequence>
<feature type="region of interest" description="Disordered" evidence="1">
    <location>
        <begin position="91"/>
        <end position="222"/>
    </location>
</feature>
<keyword evidence="3" id="KW-1185">Reference proteome</keyword>
<feature type="compositionally biased region" description="Polar residues" evidence="1">
    <location>
        <begin position="92"/>
        <end position="130"/>
    </location>
</feature>
<dbReference type="Proteomes" id="UP000239724">
    <property type="component" value="Unassembled WGS sequence"/>
</dbReference>
<dbReference type="AlphaFoldDB" id="A0A2S6N7J2"/>
<feature type="compositionally biased region" description="Low complexity" evidence="1">
    <location>
        <begin position="198"/>
        <end position="209"/>
    </location>
</feature>
<dbReference type="EMBL" id="NHRY01000208">
    <property type="protein sequence ID" value="PPQ30576.1"/>
    <property type="molecule type" value="Genomic_DNA"/>
</dbReference>
<gene>
    <name evidence="2" type="ORF">CCS01_18870</name>
</gene>
<dbReference type="Pfam" id="PF13730">
    <property type="entry name" value="HTH_36"/>
    <property type="match status" value="1"/>
</dbReference>
<comment type="caution">
    <text evidence="2">The sequence shown here is derived from an EMBL/GenBank/DDBJ whole genome shotgun (WGS) entry which is preliminary data.</text>
</comment>
<evidence type="ECO:0000313" key="2">
    <source>
        <dbReference type="EMBL" id="PPQ30576.1"/>
    </source>
</evidence>
<evidence type="ECO:0000313" key="3">
    <source>
        <dbReference type="Proteomes" id="UP000239724"/>
    </source>
</evidence>